<gene>
    <name evidence="1" type="primary">NCL1_37574</name>
    <name evidence="1" type="ORF">TNCV_2047121</name>
</gene>
<comment type="caution">
    <text evidence="1">The sequence shown here is derived from an EMBL/GenBank/DDBJ whole genome shotgun (WGS) entry which is preliminary data.</text>
</comment>
<accession>A0A8X6T1Q3</accession>
<organism evidence="1 2">
    <name type="scientific">Trichonephila clavipes</name>
    <name type="common">Golden silk orbweaver</name>
    <name type="synonym">Nephila clavipes</name>
    <dbReference type="NCBI Taxonomy" id="2585209"/>
    <lineage>
        <taxon>Eukaryota</taxon>
        <taxon>Metazoa</taxon>
        <taxon>Ecdysozoa</taxon>
        <taxon>Arthropoda</taxon>
        <taxon>Chelicerata</taxon>
        <taxon>Arachnida</taxon>
        <taxon>Araneae</taxon>
        <taxon>Araneomorphae</taxon>
        <taxon>Entelegynae</taxon>
        <taxon>Araneoidea</taxon>
        <taxon>Nephilidae</taxon>
        <taxon>Trichonephila</taxon>
    </lineage>
</organism>
<reference evidence="1" key="1">
    <citation type="submission" date="2020-08" db="EMBL/GenBank/DDBJ databases">
        <title>Multicomponent nature underlies the extraordinary mechanical properties of spider dragline silk.</title>
        <authorList>
            <person name="Kono N."/>
            <person name="Nakamura H."/>
            <person name="Mori M."/>
            <person name="Yoshida Y."/>
            <person name="Ohtoshi R."/>
            <person name="Malay A.D."/>
            <person name="Moran D.A.P."/>
            <person name="Tomita M."/>
            <person name="Numata K."/>
            <person name="Arakawa K."/>
        </authorList>
    </citation>
    <scope>NUCLEOTIDE SEQUENCE</scope>
</reference>
<name>A0A8X6T1Q3_TRICX</name>
<proteinExistence type="predicted"/>
<keyword evidence="2" id="KW-1185">Reference proteome</keyword>
<protein>
    <submittedName>
        <fullName evidence="1">Uncharacterized protein</fullName>
    </submittedName>
</protein>
<dbReference type="EMBL" id="BMAU01021348">
    <property type="protein sequence ID" value="GFY18306.1"/>
    <property type="molecule type" value="Genomic_DNA"/>
</dbReference>
<sequence length="134" mass="16115">MQHPEASMQITWNLQHALAEVRYANDYNFSADRDLVRLWRLLKELFKVWRFRRFQVRQLCFSCSFFKRRPVMSRREQRSAFDHVSEFDRGSIVTYRDCGLSFSEIGSLVGRNQTTIMRVCDLWMHEGTTDRRSP</sequence>
<dbReference type="Proteomes" id="UP000887159">
    <property type="component" value="Unassembled WGS sequence"/>
</dbReference>
<dbReference type="AlphaFoldDB" id="A0A8X6T1Q3"/>
<evidence type="ECO:0000313" key="1">
    <source>
        <dbReference type="EMBL" id="GFY18306.1"/>
    </source>
</evidence>
<evidence type="ECO:0000313" key="2">
    <source>
        <dbReference type="Proteomes" id="UP000887159"/>
    </source>
</evidence>